<dbReference type="EMBL" id="JAJSOW010000104">
    <property type="protein sequence ID" value="KAI9169548.1"/>
    <property type="molecule type" value="Genomic_DNA"/>
</dbReference>
<feature type="region of interest" description="Disordered" evidence="1">
    <location>
        <begin position="280"/>
        <end position="318"/>
    </location>
</feature>
<dbReference type="AlphaFoldDB" id="A0AAD5NND0"/>
<evidence type="ECO:0000313" key="3">
    <source>
        <dbReference type="Proteomes" id="UP001064489"/>
    </source>
</evidence>
<evidence type="ECO:0000256" key="1">
    <source>
        <dbReference type="SAM" id="MobiDB-lite"/>
    </source>
</evidence>
<comment type="caution">
    <text evidence="2">The sequence shown here is derived from an EMBL/GenBank/DDBJ whole genome shotgun (WGS) entry which is preliminary data.</text>
</comment>
<proteinExistence type="predicted"/>
<keyword evidence="3" id="KW-1185">Reference proteome</keyword>
<accession>A0AAD5NND0</accession>
<evidence type="ECO:0000313" key="2">
    <source>
        <dbReference type="EMBL" id="KAI9169548.1"/>
    </source>
</evidence>
<name>A0AAD5NND0_ACENE</name>
<organism evidence="2 3">
    <name type="scientific">Acer negundo</name>
    <name type="common">Box elder</name>
    <dbReference type="NCBI Taxonomy" id="4023"/>
    <lineage>
        <taxon>Eukaryota</taxon>
        <taxon>Viridiplantae</taxon>
        <taxon>Streptophyta</taxon>
        <taxon>Embryophyta</taxon>
        <taxon>Tracheophyta</taxon>
        <taxon>Spermatophyta</taxon>
        <taxon>Magnoliopsida</taxon>
        <taxon>eudicotyledons</taxon>
        <taxon>Gunneridae</taxon>
        <taxon>Pentapetalae</taxon>
        <taxon>rosids</taxon>
        <taxon>malvids</taxon>
        <taxon>Sapindales</taxon>
        <taxon>Sapindaceae</taxon>
        <taxon>Hippocastanoideae</taxon>
        <taxon>Acereae</taxon>
        <taxon>Acer</taxon>
    </lineage>
</organism>
<dbReference type="Proteomes" id="UP001064489">
    <property type="component" value="Chromosome 7"/>
</dbReference>
<sequence>MQVMKDELEGKVNASKIMRVKECDYLVKLDKSEQAIKALVNNPILLNNTNGGGNPLETSRRKSVPKGKNQPQPKMPSRDAPSRKRENRKEKNMQPFHPRGKYSKQSPTCYFCSRSGHIRFFAHQMAPKRSKTKGKCRRVDEHSLRNASYAAHLQNILTRTIHPGKAIDLKDVGGWDIRRQVDGMGWNKFITKPRGSANVSIVRDFYASMIYSEFLKGRSVRVREVDVFIQHQEINEYYRTMPHDDLPDELSKNNIFRPYDSTLDFQRVDRAPRCRASPTIGVKEETKTTALVTGGGEDSDDEDDPGAVPITAADPAAE</sequence>
<gene>
    <name evidence="2" type="ORF">LWI28_013921</name>
</gene>
<feature type="region of interest" description="Disordered" evidence="1">
    <location>
        <begin position="44"/>
        <end position="105"/>
    </location>
</feature>
<feature type="compositionally biased region" description="Basic and acidic residues" evidence="1">
    <location>
        <begin position="76"/>
        <end position="92"/>
    </location>
</feature>
<reference evidence="2" key="2">
    <citation type="submission" date="2023-02" db="EMBL/GenBank/DDBJ databases">
        <authorList>
            <person name="Swenson N.G."/>
            <person name="Wegrzyn J.L."/>
            <person name="Mcevoy S.L."/>
        </authorList>
    </citation>
    <scope>NUCLEOTIDE SEQUENCE</scope>
    <source>
        <strain evidence="2">91603</strain>
        <tissue evidence="2">Leaf</tissue>
    </source>
</reference>
<protein>
    <submittedName>
        <fullName evidence="2">Uncharacterized protein</fullName>
    </submittedName>
</protein>
<reference evidence="2" key="1">
    <citation type="journal article" date="2022" name="Plant J.">
        <title>Strategies of tolerance reflected in two North American maple genomes.</title>
        <authorList>
            <person name="McEvoy S.L."/>
            <person name="Sezen U.U."/>
            <person name="Trouern-Trend A."/>
            <person name="McMahon S.M."/>
            <person name="Schaberg P.G."/>
            <person name="Yang J."/>
            <person name="Wegrzyn J.L."/>
            <person name="Swenson N.G."/>
        </authorList>
    </citation>
    <scope>NUCLEOTIDE SEQUENCE</scope>
    <source>
        <strain evidence="2">91603</strain>
    </source>
</reference>